<feature type="binding site" evidence="5">
    <location>
        <position position="50"/>
    </location>
    <ligand>
        <name>FAD</name>
        <dbReference type="ChEBI" id="CHEBI:57692"/>
    </ligand>
</feature>
<comment type="subunit">
    <text evidence="5">Monomer.</text>
</comment>
<evidence type="ECO:0000256" key="4">
    <source>
        <dbReference type="ARBA" id="ARBA00023033"/>
    </source>
</evidence>
<comment type="cofactor">
    <cofactor evidence="5">
        <name>FAD</name>
        <dbReference type="ChEBI" id="CHEBI:57692"/>
    </cofactor>
</comment>
<comment type="subcellular location">
    <subcellularLocation>
        <location evidence="5">Cytoplasm</location>
    </subcellularLocation>
</comment>
<keyword evidence="2 5" id="KW-0274">FAD</keyword>
<dbReference type="PANTHER" id="PTHR46972">
    <property type="entry name" value="MONOOXYGENASE ASQM-RELATED"/>
    <property type="match status" value="1"/>
</dbReference>
<keyword evidence="3 5" id="KW-0560">Oxidoreductase</keyword>
<dbReference type="EC" id="1.14.13.-" evidence="5"/>
<keyword evidence="4 5" id="KW-0503">Monooxygenase</keyword>
<comment type="function">
    <text evidence="5">An FAD-requiring monooxygenase active on some tetracycline antibiotic derivatives, which leads to their inactivation. Hydroxylates carbon 11a of tetracycline and some analogs.</text>
</comment>
<dbReference type="InterPro" id="IPR036188">
    <property type="entry name" value="FAD/NAD-bd_sf"/>
</dbReference>
<feature type="binding site" evidence="5">
    <location>
        <position position="113"/>
    </location>
    <ligand>
        <name>FAD</name>
        <dbReference type="ChEBI" id="CHEBI:57692"/>
    </ligand>
</feature>
<keyword evidence="1 5" id="KW-0285">Flavoprotein</keyword>
<keyword evidence="5" id="KW-0963">Cytoplasm</keyword>
<dbReference type="HAMAP" id="MF_00845">
    <property type="entry name" value="TetX_monooxygenase"/>
    <property type="match status" value="1"/>
</dbReference>
<proteinExistence type="inferred from homology"/>
<evidence type="ECO:0000313" key="8">
    <source>
        <dbReference type="Proteomes" id="UP001597112"/>
    </source>
</evidence>
<evidence type="ECO:0000256" key="3">
    <source>
        <dbReference type="ARBA" id="ARBA00023002"/>
    </source>
</evidence>
<feature type="domain" description="FAD-binding" evidence="6">
    <location>
        <begin position="8"/>
        <end position="359"/>
    </location>
</feature>
<dbReference type="PANTHER" id="PTHR46972:SF1">
    <property type="entry name" value="FAD DEPENDENT OXIDOREDUCTASE DOMAIN-CONTAINING PROTEIN"/>
    <property type="match status" value="1"/>
</dbReference>
<feature type="binding site" evidence="5">
    <location>
        <position position="43"/>
    </location>
    <ligand>
        <name>NADPH</name>
        <dbReference type="ChEBI" id="CHEBI:57783"/>
    </ligand>
</feature>
<dbReference type="RefSeq" id="WP_377582768.1">
    <property type="nucleotide sequence ID" value="NZ_JBHTKA010000008.1"/>
</dbReference>
<reference evidence="8" key="1">
    <citation type="journal article" date="2019" name="Int. J. Syst. Evol. Microbiol.">
        <title>The Global Catalogue of Microorganisms (GCM) 10K type strain sequencing project: providing services to taxonomists for standard genome sequencing and annotation.</title>
        <authorList>
            <consortium name="The Broad Institute Genomics Platform"/>
            <consortium name="The Broad Institute Genome Sequencing Center for Infectious Disease"/>
            <person name="Wu L."/>
            <person name="Ma J."/>
        </authorList>
    </citation>
    <scope>NUCLEOTIDE SEQUENCE [LARGE SCALE GENOMIC DNA]</scope>
    <source>
        <strain evidence="8">CCUG 58938</strain>
    </source>
</reference>
<comment type="catalytic activity">
    <reaction evidence="5">
        <text>a tetracycline + NADPH + O2 + H(+) = an 11a-hydroxytetracycline + NADP(+) + H2O</text>
        <dbReference type="Rhea" id="RHEA:61444"/>
        <dbReference type="ChEBI" id="CHEBI:15377"/>
        <dbReference type="ChEBI" id="CHEBI:15378"/>
        <dbReference type="ChEBI" id="CHEBI:15379"/>
        <dbReference type="ChEBI" id="CHEBI:57783"/>
        <dbReference type="ChEBI" id="CHEBI:58349"/>
        <dbReference type="ChEBI" id="CHEBI:144644"/>
        <dbReference type="ChEBI" id="CHEBI:144645"/>
    </reaction>
</comment>
<feature type="binding site" evidence="5">
    <location>
        <position position="306"/>
    </location>
    <ligand>
        <name>FAD</name>
        <dbReference type="ChEBI" id="CHEBI:57692"/>
    </ligand>
</feature>
<sequence length="388" mass="42760">MLIKGKRIAIIGGGPGGLTLARLLQMNGADVKVYERDESEHVRVQGATLDLHEESGLKALAKAGLMDAFKLHYRPGADKIRILDKHATIILDEHSHETSRTFDDAAYRPEIDRGPLRKLLLDSLRSHTVVWDSHVISINTEEDGWRIGFKNGTSVTADLVIAADGANSKIRPLITSVKPFYSGITIVEGAVYNSEAATPRMHALLNNGKIFALGDSKSLIVSSKGDGSLVFYTGCKTDERWWYDSQIDFADKTQVTAWFEKEFAGWDATWLELFTNASANFIPRPQYCMPLDQTWEALPNLTMLGDAAHVMPPYAGEGVNMAMLDALELSECLLNTNYTSIHAAIGAYEKQMRARASEVAGVTLESTDILHSSNAMAFMTQLLEQPNL</sequence>
<evidence type="ECO:0000259" key="6">
    <source>
        <dbReference type="Pfam" id="PF01494"/>
    </source>
</evidence>
<evidence type="ECO:0000313" key="7">
    <source>
        <dbReference type="EMBL" id="MFD1002042.1"/>
    </source>
</evidence>
<dbReference type="InterPro" id="IPR002938">
    <property type="entry name" value="FAD-bd"/>
</dbReference>
<dbReference type="EMBL" id="JBHTKA010000008">
    <property type="protein sequence ID" value="MFD1002042.1"/>
    <property type="molecule type" value="Genomic_DNA"/>
</dbReference>
<dbReference type="Proteomes" id="UP001597112">
    <property type="component" value="Unassembled WGS sequence"/>
</dbReference>
<keyword evidence="8" id="KW-1185">Reference proteome</keyword>
<name>A0ABW3KAI5_9BACT</name>
<dbReference type="PRINTS" id="PR00420">
    <property type="entry name" value="RNGMNOXGNASE"/>
</dbReference>
<gene>
    <name evidence="7" type="ORF">ACFQ21_22140</name>
</gene>
<dbReference type="InterPro" id="IPR043683">
    <property type="entry name" value="TetX_monooxygenase"/>
</dbReference>
<organism evidence="7 8">
    <name type="scientific">Ohtaekwangia kribbensis</name>
    <dbReference type="NCBI Taxonomy" id="688913"/>
    <lineage>
        <taxon>Bacteria</taxon>
        <taxon>Pseudomonadati</taxon>
        <taxon>Bacteroidota</taxon>
        <taxon>Cytophagia</taxon>
        <taxon>Cytophagales</taxon>
        <taxon>Fulvivirgaceae</taxon>
        <taxon>Ohtaekwangia</taxon>
    </lineage>
</organism>
<dbReference type="Gene3D" id="3.50.50.60">
    <property type="entry name" value="FAD/NAD(P)-binding domain"/>
    <property type="match status" value="1"/>
</dbReference>
<dbReference type="Pfam" id="PF01494">
    <property type="entry name" value="FAD_binding_3"/>
    <property type="match status" value="1"/>
</dbReference>
<evidence type="ECO:0000256" key="1">
    <source>
        <dbReference type="ARBA" id="ARBA00022630"/>
    </source>
</evidence>
<evidence type="ECO:0000256" key="5">
    <source>
        <dbReference type="HAMAP-Rule" id="MF_00845"/>
    </source>
</evidence>
<comment type="similarity">
    <text evidence="5">Belongs to the aromatic-ring hydroxylase family. TetX subfamily.</text>
</comment>
<comment type="domain">
    <text evidence="5">Consists of an N-terminal FAD-binding domain with a Rossman fold and a C-terminal substrate-binding domain.</text>
</comment>
<keyword evidence="5" id="KW-0547">Nucleotide-binding</keyword>
<evidence type="ECO:0000256" key="2">
    <source>
        <dbReference type="ARBA" id="ARBA00022827"/>
    </source>
</evidence>
<comment type="caution">
    <text evidence="7">The sequence shown here is derived from an EMBL/GenBank/DDBJ whole genome shotgun (WGS) entry which is preliminary data.</text>
</comment>
<dbReference type="SUPFAM" id="SSF51905">
    <property type="entry name" value="FAD/NAD(P)-binding domain"/>
    <property type="match status" value="1"/>
</dbReference>
<keyword evidence="5" id="KW-0521">NADP</keyword>
<accession>A0ABW3KAI5</accession>
<protein>
    <recommendedName>
        <fullName evidence="5">Flavin-dependent monooxygenase</fullName>
    </recommendedName>
    <alternativeName>
        <fullName evidence="5">TetX monooxygenase</fullName>
        <shortName evidence="5">TetX</shortName>
        <ecNumber evidence="5">1.14.13.-</ecNumber>
    </alternativeName>
</protein>